<accession>A0ABR4PL92</accession>
<feature type="domain" description="WSC" evidence="4">
    <location>
        <begin position="43"/>
        <end position="135"/>
    </location>
</feature>
<dbReference type="InterPro" id="IPR015202">
    <property type="entry name" value="GO-like_E_set"/>
</dbReference>
<dbReference type="SUPFAM" id="SSF50965">
    <property type="entry name" value="Galactose oxidase, central domain"/>
    <property type="match status" value="1"/>
</dbReference>
<proteinExistence type="predicted"/>
<evidence type="ECO:0000259" key="4">
    <source>
        <dbReference type="PROSITE" id="PS51212"/>
    </source>
</evidence>
<evidence type="ECO:0000256" key="1">
    <source>
        <dbReference type="ARBA" id="ARBA00022729"/>
    </source>
</evidence>
<dbReference type="InterPro" id="IPR014756">
    <property type="entry name" value="Ig_E-set"/>
</dbReference>
<name>A0ABR4PL92_9HELO</name>
<dbReference type="SUPFAM" id="SSF81296">
    <property type="entry name" value="E set domains"/>
    <property type="match status" value="1"/>
</dbReference>
<dbReference type="PANTHER" id="PTHR32208:SF105">
    <property type="entry name" value="COPPER RADICAL OXIDASE"/>
    <property type="match status" value="1"/>
</dbReference>
<gene>
    <name evidence="5" type="ORF">PVAG01_03371</name>
</gene>
<dbReference type="InterPro" id="IPR013783">
    <property type="entry name" value="Ig-like_fold"/>
</dbReference>
<dbReference type="EMBL" id="JBFCZG010000003">
    <property type="protein sequence ID" value="KAL3424090.1"/>
    <property type="molecule type" value="Genomic_DNA"/>
</dbReference>
<dbReference type="Pfam" id="PF01822">
    <property type="entry name" value="WSC"/>
    <property type="match status" value="5"/>
</dbReference>
<dbReference type="InterPro" id="IPR011043">
    <property type="entry name" value="Gal_Oxase/kelch_b-propeller"/>
</dbReference>
<dbReference type="Gene3D" id="2.60.40.10">
    <property type="entry name" value="Immunoglobulins"/>
    <property type="match status" value="1"/>
</dbReference>
<dbReference type="InterPro" id="IPR002889">
    <property type="entry name" value="WSC_carb-bd"/>
</dbReference>
<feature type="domain" description="WSC" evidence="4">
    <location>
        <begin position="147"/>
        <end position="245"/>
    </location>
</feature>
<dbReference type="InterPro" id="IPR009880">
    <property type="entry name" value="Glyoxal_oxidase_N"/>
</dbReference>
<evidence type="ECO:0000256" key="3">
    <source>
        <dbReference type="SAM" id="SignalP"/>
    </source>
</evidence>
<evidence type="ECO:0000256" key="2">
    <source>
        <dbReference type="SAM" id="MobiDB-lite"/>
    </source>
</evidence>
<dbReference type="Pfam" id="PF09118">
    <property type="entry name" value="GO-like_E_set"/>
    <property type="match status" value="1"/>
</dbReference>
<keyword evidence="1 3" id="KW-0732">Signal</keyword>
<reference evidence="5 6" key="1">
    <citation type="submission" date="2024-06" db="EMBL/GenBank/DDBJ databases">
        <title>Complete genome of Phlyctema vagabunda strain 19-DSS-EL-015.</title>
        <authorList>
            <person name="Fiorenzani C."/>
        </authorList>
    </citation>
    <scope>NUCLEOTIDE SEQUENCE [LARGE SCALE GENOMIC DNA]</scope>
    <source>
        <strain evidence="5 6">19-DSS-EL-015</strain>
    </source>
</reference>
<dbReference type="CDD" id="cd02851">
    <property type="entry name" value="E_set_GO_C"/>
    <property type="match status" value="1"/>
</dbReference>
<feature type="chain" id="PRO_5045281071" evidence="3">
    <location>
        <begin position="25"/>
        <end position="1476"/>
    </location>
</feature>
<dbReference type="PROSITE" id="PS51212">
    <property type="entry name" value="WSC"/>
    <property type="match status" value="5"/>
</dbReference>
<dbReference type="SMART" id="SM00321">
    <property type="entry name" value="WSC"/>
    <property type="match status" value="5"/>
</dbReference>
<feature type="signal peptide" evidence="3">
    <location>
        <begin position="1"/>
        <end position="24"/>
    </location>
</feature>
<feature type="region of interest" description="Disordered" evidence="2">
    <location>
        <begin position="269"/>
        <end position="417"/>
    </location>
</feature>
<dbReference type="Proteomes" id="UP001629113">
    <property type="component" value="Unassembled WGS sequence"/>
</dbReference>
<protein>
    <submittedName>
        <fullName evidence="5">WSC domain-containing protein</fullName>
    </submittedName>
</protein>
<sequence length="1476" mass="155585">MNLYGIKFAFRALFLLSLVNLISARSYPVKRALLAVPKTLPGSWSSLGCYTDIGRTLAGGAYNDKIAMTTESCINYCTLKGYLYAGTESSEQCFCGMKIASASLKAPITDCNSACSGNTTQSCGGLNRLNMFWSGTIGPQINLGNDSWAFSGCYAEGKSGHTLPVSVATVGGTINMTVGLCASACRKQGYKLAGTENGGQCWCGDTISNGGFLAPEGLTGCNTLCYGNFSEYCGGNGRLNVYNYENAVNLPIYYAINAAIISDTKTSTTSRLTSSTSSASRMTTTTSRSSSTSLTLSSRLSSSTSTPKSLTTSRFSSITSGRSSTSTRASVSTTPKSSSSSSRSNTAKLSSSSTGTSRSSTSTSQLTSSPKLSSTSISPSNPSTSTSTRLPSSSTTVSKLVVSSSTTKSSSTSSTRIYSSLSSRLTSSSIISSRVSSSISASPTSSRSSSSSRTSTSYTTTAKGASGITSITSSTSTAFGTKSSSSLSTSNTRTSTSTAVSQSSSSTSISSQSFSVQSTSTTSEFLTTSDNSGSSMSTTSSNTASFSSTEASDTTTMPSSTSSTSTSSVRPIKTAPAIEPYIGDYAYMGCYKETNNGRALSGATFAYDTMTLESCQASCGDSTYFGVEYGRECYCGNTISKLSIRMPASDCSFYCPGDQFEYCGAGDRLSVYQLKATVTNDTSATTSAADASATTSGVSSPTAFPANWTSQGCWVDGVNGRILNNQLPDSETLTLETCVNSCAALGYTIAGAEYEVQCFCDNYVYNGGALAANSGDCNAPCRGNSQEYCGGGGRLSMYSIGTPKVFKAPSARTSDLPENWKYSGCLEDNIASVENPNEILNTFPYKFESENNMTVAICISKCEEYGYDAAGLEYGIQCFCGDVQNIQVASVPSPGGGYTRSRVPQVVPDAQCNVPCSGDREYLCGAGNRLSWYSYNSTKPLYSWDFPEDSAAGRYDLLIGGVTVPLITAEMITGKVTFVEKAGTGAPNGTGAYELDLSQIDNFDAAWRTMNGFQTDVFCAAGLILPDRGGRQLTIGGWAGVSNYGIRLYLPDGSAGVKGKNQWMEDPQNLQLQVPRWYPSALIMANGSILVIGGEIAQNDLPQPTLEILPPTGVKTTDTKNGYSNTTVYLEFLERTHPFNLYPFVAVVNSGIFIAYHNEARILDDKTFQTIKVLPNIPGAVHRSDGGRSYQLEGTMMTLPQYAPFTEPLGVLICGGSTPAGGEALDNCVSTYPEAADPTWTIERMPSRRVLPCMAALPDGTYLILNGAEHGVAGFGLAYDPNFSALLYDPTKPLHSRISVMANTTVARLYHSEATVLLDGRVMVSGSDPQNDPNDEFFWPEEYRVEAFSPPYLLSGNPRPVLAITNKDWAYGEAVSFTISVATADIKVSLLGSVVSTHGNSMGQRTLFPAVSCSGNTCTVTAPPNAHACPPGWYQMFVLSGPTPSVGVYVRVGGDPAGLGDWPNLPKFDLPGTGPV</sequence>
<dbReference type="PANTHER" id="PTHR32208">
    <property type="entry name" value="SECRETED PROTEIN-RELATED"/>
    <property type="match status" value="1"/>
</dbReference>
<dbReference type="InterPro" id="IPR037293">
    <property type="entry name" value="Gal_Oxidase_central_sf"/>
</dbReference>
<feature type="domain" description="WSC" evidence="4">
    <location>
        <begin position="584"/>
        <end position="675"/>
    </location>
</feature>
<dbReference type="Gene3D" id="2.130.10.80">
    <property type="entry name" value="Galactose oxidase/kelch, beta-propeller"/>
    <property type="match status" value="1"/>
</dbReference>
<feature type="compositionally biased region" description="Low complexity" evidence="2">
    <location>
        <begin position="525"/>
        <end position="568"/>
    </location>
</feature>
<feature type="region of interest" description="Disordered" evidence="2">
    <location>
        <begin position="525"/>
        <end position="570"/>
    </location>
</feature>
<comment type="caution">
    <text evidence="5">The sequence shown here is derived from an EMBL/GenBank/DDBJ whole genome shotgun (WGS) entry which is preliminary data.</text>
</comment>
<keyword evidence="6" id="KW-1185">Reference proteome</keyword>
<organism evidence="5 6">
    <name type="scientific">Phlyctema vagabunda</name>
    <dbReference type="NCBI Taxonomy" id="108571"/>
    <lineage>
        <taxon>Eukaryota</taxon>
        <taxon>Fungi</taxon>
        <taxon>Dikarya</taxon>
        <taxon>Ascomycota</taxon>
        <taxon>Pezizomycotina</taxon>
        <taxon>Leotiomycetes</taxon>
        <taxon>Helotiales</taxon>
        <taxon>Dermateaceae</taxon>
        <taxon>Phlyctema</taxon>
    </lineage>
</organism>
<feature type="region of interest" description="Disordered" evidence="2">
    <location>
        <begin position="432"/>
        <end position="505"/>
    </location>
</feature>
<evidence type="ECO:0000313" key="5">
    <source>
        <dbReference type="EMBL" id="KAL3424090.1"/>
    </source>
</evidence>
<evidence type="ECO:0000313" key="6">
    <source>
        <dbReference type="Proteomes" id="UP001629113"/>
    </source>
</evidence>
<feature type="domain" description="WSC" evidence="4">
    <location>
        <begin position="819"/>
        <end position="936"/>
    </location>
</feature>
<dbReference type="Pfam" id="PF07250">
    <property type="entry name" value="Glyoxal_oxid_N"/>
    <property type="match status" value="1"/>
</dbReference>
<feature type="domain" description="WSC" evidence="4">
    <location>
        <begin position="707"/>
        <end position="801"/>
    </location>
</feature>